<comment type="subcellular location">
    <subcellularLocation>
        <location evidence="1">Nucleus</location>
    </subcellularLocation>
</comment>
<proteinExistence type="predicted"/>
<keyword evidence="4" id="KW-0804">Transcription</keyword>
<feature type="coiled-coil region" evidence="6">
    <location>
        <begin position="277"/>
        <end position="332"/>
    </location>
</feature>
<dbReference type="InterPro" id="IPR004827">
    <property type="entry name" value="bZIP"/>
</dbReference>
<dbReference type="PROSITE" id="PS50217">
    <property type="entry name" value="BZIP"/>
    <property type="match status" value="1"/>
</dbReference>
<evidence type="ECO:0000256" key="7">
    <source>
        <dbReference type="SAM" id="MobiDB-lite"/>
    </source>
</evidence>
<dbReference type="Pfam" id="PF07716">
    <property type="entry name" value="bZIP_2"/>
    <property type="match status" value="1"/>
</dbReference>
<feature type="domain" description="BZIP" evidence="8">
    <location>
        <begin position="258"/>
        <end position="304"/>
    </location>
</feature>
<comment type="caution">
    <text evidence="9">The sequence shown here is derived from an EMBL/GenBank/DDBJ whole genome shotgun (WGS) entry which is preliminary data.</text>
</comment>
<accession>A0A9P5SJB2</accession>
<dbReference type="InterPro" id="IPR046347">
    <property type="entry name" value="bZIP_sf"/>
</dbReference>
<reference evidence="9" key="1">
    <citation type="journal article" date="2020" name="Fungal Divers.">
        <title>Resolving the Mortierellaceae phylogeny through synthesis of multi-gene phylogenetics and phylogenomics.</title>
        <authorList>
            <person name="Vandepol N."/>
            <person name="Liber J."/>
            <person name="Desiro A."/>
            <person name="Na H."/>
            <person name="Kennedy M."/>
            <person name="Barry K."/>
            <person name="Grigoriev I.V."/>
            <person name="Miller A.N."/>
            <person name="O'Donnell K."/>
            <person name="Stajich J.E."/>
            <person name="Bonito G."/>
        </authorList>
    </citation>
    <scope>NUCLEOTIDE SEQUENCE</scope>
    <source>
        <strain evidence="9">NVP1</strain>
    </source>
</reference>
<dbReference type="PROSITE" id="PS00036">
    <property type="entry name" value="BZIP_BASIC"/>
    <property type="match status" value="1"/>
</dbReference>
<evidence type="ECO:0000259" key="8">
    <source>
        <dbReference type="PROSITE" id="PS50217"/>
    </source>
</evidence>
<keyword evidence="2" id="KW-0805">Transcription regulation</keyword>
<sequence>MAISIDFPMFDMTNKLSKSADALDSALAQLGKKTVSPFAIGLDNADDLFSSPVSATAGSGFDEWLAADLQFGSLSGDESILSSSPLSTSSSSPFSGLDDSPLLGFESFNSASSLMGASLFDMSIIPPVMVDVLPVPVPAVSATPALTSAAVQQAAAALNIPWSHDLEKAVMAQAQADLSIATAQVASSPVPAVQEDDVVDFDFSRESSREASPSPAPTLTEPSSPSPASATPTAPAGKKKSKKRVLTPEERMEEVVAKRAKNTDAARRSRLKKLIRLEGLEAKVSDLEIANSDLSMKIAILETEKSGFVSKEAEQIARIEQLEAQLAEAHAALSKRP</sequence>
<evidence type="ECO:0000256" key="4">
    <source>
        <dbReference type="ARBA" id="ARBA00023163"/>
    </source>
</evidence>
<gene>
    <name evidence="9" type="ORF">BG006_008019</name>
</gene>
<name>A0A9P5SJB2_9FUNG</name>
<evidence type="ECO:0000313" key="10">
    <source>
        <dbReference type="Proteomes" id="UP000696485"/>
    </source>
</evidence>
<dbReference type="SUPFAM" id="SSF57959">
    <property type="entry name" value="Leucine zipper domain"/>
    <property type="match status" value="1"/>
</dbReference>
<dbReference type="GO" id="GO:0000977">
    <property type="term" value="F:RNA polymerase II transcription regulatory region sequence-specific DNA binding"/>
    <property type="evidence" value="ECO:0007669"/>
    <property type="project" value="TreeGrafter"/>
</dbReference>
<feature type="compositionally biased region" description="Low complexity" evidence="7">
    <location>
        <begin position="210"/>
        <end position="236"/>
    </location>
</feature>
<keyword evidence="6" id="KW-0175">Coiled coil</keyword>
<organism evidence="9 10">
    <name type="scientific">Podila minutissima</name>
    <dbReference type="NCBI Taxonomy" id="64525"/>
    <lineage>
        <taxon>Eukaryota</taxon>
        <taxon>Fungi</taxon>
        <taxon>Fungi incertae sedis</taxon>
        <taxon>Mucoromycota</taxon>
        <taxon>Mortierellomycotina</taxon>
        <taxon>Mortierellomycetes</taxon>
        <taxon>Mortierellales</taxon>
        <taxon>Mortierellaceae</taxon>
        <taxon>Podila</taxon>
    </lineage>
</organism>
<evidence type="ECO:0000256" key="2">
    <source>
        <dbReference type="ARBA" id="ARBA00023015"/>
    </source>
</evidence>
<evidence type="ECO:0000256" key="6">
    <source>
        <dbReference type="SAM" id="Coils"/>
    </source>
</evidence>
<protein>
    <recommendedName>
        <fullName evidence="8">BZIP domain-containing protein</fullName>
    </recommendedName>
</protein>
<feature type="region of interest" description="Disordered" evidence="7">
    <location>
        <begin position="203"/>
        <end position="263"/>
    </location>
</feature>
<dbReference type="AlphaFoldDB" id="A0A9P5SJB2"/>
<dbReference type="PANTHER" id="PTHR13044">
    <property type="entry name" value="ACTIVATING TRANSCRIPTION FACTOR ATF 4/5"/>
    <property type="match status" value="1"/>
</dbReference>
<evidence type="ECO:0000256" key="1">
    <source>
        <dbReference type="ARBA" id="ARBA00004123"/>
    </source>
</evidence>
<evidence type="ECO:0000256" key="5">
    <source>
        <dbReference type="ARBA" id="ARBA00023242"/>
    </source>
</evidence>
<dbReference type="CDD" id="cd12193">
    <property type="entry name" value="bZIP_GCN4"/>
    <property type="match status" value="1"/>
</dbReference>
<evidence type="ECO:0000313" key="9">
    <source>
        <dbReference type="EMBL" id="KAF9328872.1"/>
    </source>
</evidence>
<feature type="compositionally biased region" description="Basic and acidic residues" evidence="7">
    <location>
        <begin position="246"/>
        <end position="263"/>
    </location>
</feature>
<dbReference type="PANTHER" id="PTHR13044:SF14">
    <property type="entry name" value="CRYPTOCEPHAL, ISOFORM A"/>
    <property type="match status" value="1"/>
</dbReference>
<dbReference type="GO" id="GO:0005634">
    <property type="term" value="C:nucleus"/>
    <property type="evidence" value="ECO:0007669"/>
    <property type="project" value="UniProtKB-SubCell"/>
</dbReference>
<dbReference type="SMART" id="SM00338">
    <property type="entry name" value="BRLZ"/>
    <property type="match status" value="1"/>
</dbReference>
<keyword evidence="3" id="KW-0238">DNA-binding</keyword>
<dbReference type="Proteomes" id="UP000696485">
    <property type="component" value="Unassembled WGS sequence"/>
</dbReference>
<dbReference type="EMBL" id="JAAAUY010000525">
    <property type="protein sequence ID" value="KAF9328872.1"/>
    <property type="molecule type" value="Genomic_DNA"/>
</dbReference>
<evidence type="ECO:0000256" key="3">
    <source>
        <dbReference type="ARBA" id="ARBA00023125"/>
    </source>
</evidence>
<keyword evidence="5" id="KW-0539">Nucleus</keyword>
<dbReference type="Gene3D" id="3.30.160.60">
    <property type="entry name" value="Classic Zinc Finger"/>
    <property type="match status" value="1"/>
</dbReference>
<dbReference type="GO" id="GO:0001228">
    <property type="term" value="F:DNA-binding transcription activator activity, RNA polymerase II-specific"/>
    <property type="evidence" value="ECO:0007669"/>
    <property type="project" value="TreeGrafter"/>
</dbReference>
<keyword evidence="10" id="KW-1185">Reference proteome</keyword>